<dbReference type="InterPro" id="IPR001841">
    <property type="entry name" value="Znf_RING"/>
</dbReference>
<dbReference type="PANTHER" id="PTHR10131:SF151">
    <property type="entry name" value="TNF RECEPTOR ASSOCIATED FACTOR (TRAF) HOMOLOG"/>
    <property type="match status" value="1"/>
</dbReference>
<name>A0A7D9HAT8_PARCT</name>
<keyword evidence="2" id="KW-0963">Cytoplasm</keyword>
<comment type="caution">
    <text evidence="8">The sequence shown here is derived from an EMBL/GenBank/DDBJ whole genome shotgun (WGS) entry which is preliminary data.</text>
</comment>
<evidence type="ECO:0000256" key="7">
    <source>
        <dbReference type="SAM" id="MobiDB-lite"/>
    </source>
</evidence>
<dbReference type="InterPro" id="IPR018957">
    <property type="entry name" value="Znf_C3HC4_RING-type"/>
</dbReference>
<dbReference type="PROSITE" id="PS50089">
    <property type="entry name" value="ZF_RING_2"/>
    <property type="match status" value="1"/>
</dbReference>
<evidence type="ECO:0000256" key="6">
    <source>
        <dbReference type="ARBA" id="ARBA00022833"/>
    </source>
</evidence>
<gene>
    <name evidence="8" type="ORF">PACLA_8A026923</name>
</gene>
<dbReference type="Gene3D" id="2.60.210.10">
    <property type="entry name" value="Apoptosis, Tumor Necrosis Factor Receptor Associated Protein 2, Chain A"/>
    <property type="match status" value="1"/>
</dbReference>
<evidence type="ECO:0000256" key="1">
    <source>
        <dbReference type="ARBA" id="ARBA00004496"/>
    </source>
</evidence>
<dbReference type="FunFam" id="3.30.40.10:FF:001793">
    <property type="entry name" value="Predicted protein"/>
    <property type="match status" value="1"/>
</dbReference>
<reference evidence="8" key="1">
    <citation type="submission" date="2020-04" db="EMBL/GenBank/DDBJ databases">
        <authorList>
            <person name="Alioto T."/>
            <person name="Alioto T."/>
            <person name="Gomez Garrido J."/>
        </authorList>
    </citation>
    <scope>NUCLEOTIDE SEQUENCE</scope>
    <source>
        <strain evidence="8">A484AB</strain>
    </source>
</reference>
<dbReference type="SMART" id="SM00184">
    <property type="entry name" value="RING"/>
    <property type="match status" value="1"/>
</dbReference>
<dbReference type="InterPro" id="IPR001293">
    <property type="entry name" value="Znf_TRAF"/>
</dbReference>
<evidence type="ECO:0000256" key="4">
    <source>
        <dbReference type="ARBA" id="ARBA00022737"/>
    </source>
</evidence>
<evidence type="ECO:0000256" key="3">
    <source>
        <dbReference type="ARBA" id="ARBA00022723"/>
    </source>
</evidence>
<dbReference type="InterPro" id="IPR013083">
    <property type="entry name" value="Znf_RING/FYVE/PHD"/>
</dbReference>
<dbReference type="PROSITE" id="PS50144">
    <property type="entry name" value="MATH"/>
    <property type="match status" value="1"/>
</dbReference>
<accession>A0A7D9HAT8</accession>
<keyword evidence="6" id="KW-0862">Zinc</keyword>
<keyword evidence="5" id="KW-0863">Zinc-finger</keyword>
<evidence type="ECO:0000313" key="9">
    <source>
        <dbReference type="Proteomes" id="UP001152795"/>
    </source>
</evidence>
<dbReference type="Pfam" id="PF00097">
    <property type="entry name" value="zf-C3HC4"/>
    <property type="match status" value="1"/>
</dbReference>
<dbReference type="FunFam" id="2.60.210.10:FF:000017">
    <property type="entry name" value="TNF receptor-associated factor"/>
    <property type="match status" value="1"/>
</dbReference>
<dbReference type="GO" id="GO:0043122">
    <property type="term" value="P:regulation of canonical NF-kappaB signal transduction"/>
    <property type="evidence" value="ECO:0007669"/>
    <property type="project" value="TreeGrafter"/>
</dbReference>
<keyword evidence="3" id="KW-0479">Metal-binding</keyword>
<keyword evidence="9" id="KW-1185">Reference proteome</keyword>
<dbReference type="SUPFAM" id="SSF49599">
    <property type="entry name" value="TRAF domain-like"/>
    <property type="match status" value="4"/>
</dbReference>
<dbReference type="GO" id="GO:0042981">
    <property type="term" value="P:regulation of apoptotic process"/>
    <property type="evidence" value="ECO:0007669"/>
    <property type="project" value="InterPro"/>
</dbReference>
<proteinExistence type="predicted"/>
<evidence type="ECO:0000256" key="5">
    <source>
        <dbReference type="ARBA" id="ARBA00022771"/>
    </source>
</evidence>
<keyword evidence="4" id="KW-0677">Repeat</keyword>
<dbReference type="EMBL" id="CACRXK020000249">
    <property type="protein sequence ID" value="CAB3980009.1"/>
    <property type="molecule type" value="Genomic_DNA"/>
</dbReference>
<evidence type="ECO:0000256" key="2">
    <source>
        <dbReference type="ARBA" id="ARBA00022490"/>
    </source>
</evidence>
<organism evidence="8 9">
    <name type="scientific">Paramuricea clavata</name>
    <name type="common">Red gorgonian</name>
    <name type="synonym">Violescent sea-whip</name>
    <dbReference type="NCBI Taxonomy" id="317549"/>
    <lineage>
        <taxon>Eukaryota</taxon>
        <taxon>Metazoa</taxon>
        <taxon>Cnidaria</taxon>
        <taxon>Anthozoa</taxon>
        <taxon>Octocorallia</taxon>
        <taxon>Malacalcyonacea</taxon>
        <taxon>Plexauridae</taxon>
        <taxon>Paramuricea</taxon>
    </lineage>
</organism>
<feature type="region of interest" description="Disordered" evidence="7">
    <location>
        <begin position="1"/>
        <end position="82"/>
    </location>
</feature>
<dbReference type="OrthoDB" id="5574452at2759"/>
<evidence type="ECO:0000313" key="8">
    <source>
        <dbReference type="EMBL" id="CAB3980009.1"/>
    </source>
</evidence>
<dbReference type="InterPro" id="IPR002083">
    <property type="entry name" value="MATH/TRAF_dom"/>
</dbReference>
<feature type="compositionally biased region" description="Polar residues" evidence="7">
    <location>
        <begin position="44"/>
        <end position="82"/>
    </location>
</feature>
<dbReference type="InterPro" id="IPR049342">
    <property type="entry name" value="TRAF1-6_MATH_dom"/>
</dbReference>
<dbReference type="PIRSF" id="PIRSF015614">
    <property type="entry name" value="TRAF"/>
    <property type="match status" value="1"/>
</dbReference>
<dbReference type="CDD" id="cd23126">
    <property type="entry name" value="mRING-HC-C3HC3D_TRAF4-like"/>
    <property type="match status" value="1"/>
</dbReference>
<dbReference type="SMART" id="SM00061">
    <property type="entry name" value="MATH"/>
    <property type="match status" value="1"/>
</dbReference>
<dbReference type="SUPFAM" id="SSF57850">
    <property type="entry name" value="RING/U-box"/>
    <property type="match status" value="1"/>
</dbReference>
<protein>
    <submittedName>
        <fullName evidence="8">TNF receptor-associated factor 4-like</fullName>
    </submittedName>
</protein>
<keyword evidence="8" id="KW-0675">Receptor</keyword>
<dbReference type="Pfam" id="PF02176">
    <property type="entry name" value="zf-TRAF"/>
    <property type="match status" value="1"/>
</dbReference>
<dbReference type="GO" id="GO:0008270">
    <property type="term" value="F:zinc ion binding"/>
    <property type="evidence" value="ECO:0007669"/>
    <property type="project" value="UniProtKB-KW"/>
</dbReference>
<dbReference type="GO" id="GO:0005737">
    <property type="term" value="C:cytoplasm"/>
    <property type="evidence" value="ECO:0007669"/>
    <property type="project" value="UniProtKB-SubCell"/>
</dbReference>
<dbReference type="AlphaFoldDB" id="A0A7D9HAT8"/>
<dbReference type="Gene3D" id="3.30.40.10">
    <property type="entry name" value="Zinc/RING finger domain, C3HC4 (zinc finger)"/>
    <property type="match status" value="3"/>
</dbReference>
<dbReference type="Proteomes" id="UP001152795">
    <property type="component" value="Unassembled WGS sequence"/>
</dbReference>
<dbReference type="InterPro" id="IPR012227">
    <property type="entry name" value="TNF_rcpt-assoc_TRAF_met"/>
</dbReference>
<dbReference type="CDD" id="cd00270">
    <property type="entry name" value="MATH_TRAF_C"/>
    <property type="match status" value="1"/>
</dbReference>
<sequence>MPDKSEMTDSENEAEIKANSDEEEDLVNQELENLKNDDSPSPSPQAQQNMTGSQRSIQSSKSKGSRNSVVGDSLASVRSQSVGSPMPQFLKERLKVLFVYPLEKKYECPSCDEVLRYPVLFEECGHRVCSHCFETEIKRADNRRCPTDRGKIDVDSATIDKEFNKVILGLEVKCSNHEWGCKWEGEYQQIQEHLESCEYGDILCINDCGAKFQKRFLQKHLDKDCPKKIIACSYCDDRHLREDKKEHIQECPKIPLPCPNKCDKTLSISRDELDKHIEENCPKTKISCDYEGIGCEHRCSREKLPKHYKSDIINHVKFIYGLAMQNKERLDKHDASLVEHVNLIQGVDRRIGDLEKIAHNAMLWRVEDYTRKLKESKAGNLETLFSPTFTTSKHGYRLCASVCLNGDGKGKGTHMSIFVSVLKGAYDALLKWPFDYRVTFFLLDQNDDPNERKHIKFSIKPNPCAENEPFLGRPRMEKNASFGGAKFVRHDDVETRKYLKDDTVFIKVVVDCDGMSEP</sequence>
<dbReference type="GO" id="GO:0007165">
    <property type="term" value="P:signal transduction"/>
    <property type="evidence" value="ECO:0007669"/>
    <property type="project" value="InterPro"/>
</dbReference>
<comment type="subcellular location">
    <subcellularLocation>
        <location evidence="1">Cytoplasm</location>
    </subcellularLocation>
</comment>
<dbReference type="Pfam" id="PF21355">
    <property type="entry name" value="TRAF-mep_MATH"/>
    <property type="match status" value="1"/>
</dbReference>
<dbReference type="PANTHER" id="PTHR10131">
    <property type="entry name" value="TNF RECEPTOR ASSOCIATED FACTOR"/>
    <property type="match status" value="1"/>
</dbReference>
<dbReference type="PROSITE" id="PS50145">
    <property type="entry name" value="ZF_TRAF"/>
    <property type="match status" value="2"/>
</dbReference>
<dbReference type="InterPro" id="IPR008974">
    <property type="entry name" value="TRAF-like"/>
</dbReference>